<keyword evidence="9 10" id="KW-0170">Cobalt</keyword>
<dbReference type="PANTHER" id="PTHR38662:SF1">
    <property type="entry name" value="COBALT TRANSPORT PROTEIN CBIN"/>
    <property type="match status" value="1"/>
</dbReference>
<evidence type="ECO:0000256" key="2">
    <source>
        <dbReference type="ARBA" id="ARBA00022448"/>
    </source>
</evidence>
<comment type="caution">
    <text evidence="12">The sequence shown here is derived from an EMBL/GenBank/DDBJ whole genome shotgun (WGS) entry which is preliminary data.</text>
</comment>
<proteinExistence type="inferred from homology"/>
<dbReference type="Proteomes" id="UP000216311">
    <property type="component" value="Unassembled WGS sequence"/>
</dbReference>
<feature type="transmembrane region" description="Helical" evidence="10">
    <location>
        <begin position="77"/>
        <end position="95"/>
    </location>
</feature>
<evidence type="ECO:0000256" key="7">
    <source>
        <dbReference type="ARBA" id="ARBA00023065"/>
    </source>
</evidence>
<dbReference type="InterPro" id="IPR003705">
    <property type="entry name" value="CbiN"/>
</dbReference>
<comment type="similarity">
    <text evidence="10">Belongs to the CbiN family.</text>
</comment>
<evidence type="ECO:0000256" key="11">
    <source>
        <dbReference type="SAM" id="MobiDB-lite"/>
    </source>
</evidence>
<evidence type="ECO:0000256" key="4">
    <source>
        <dbReference type="ARBA" id="ARBA00022573"/>
    </source>
</evidence>
<evidence type="ECO:0000256" key="1">
    <source>
        <dbReference type="ARBA" id="ARBA00022426"/>
    </source>
</evidence>
<keyword evidence="13" id="KW-1185">Reference proteome</keyword>
<keyword evidence="7 10" id="KW-0406">Ion transport</keyword>
<accession>A0A255H8Q0</accession>
<dbReference type="RefSeq" id="WP_094362980.1">
    <property type="nucleotide sequence ID" value="NZ_NMVQ01000005.1"/>
</dbReference>
<feature type="compositionally biased region" description="Polar residues" evidence="11">
    <location>
        <begin position="40"/>
        <end position="50"/>
    </location>
</feature>
<dbReference type="HAMAP" id="MF_00330">
    <property type="entry name" value="CbiN"/>
    <property type="match status" value="1"/>
</dbReference>
<keyword evidence="8 10" id="KW-0472">Membrane</keyword>
<dbReference type="GO" id="GO:0009236">
    <property type="term" value="P:cobalamin biosynthetic process"/>
    <property type="evidence" value="ECO:0007669"/>
    <property type="project" value="UniProtKB-UniRule"/>
</dbReference>
<comment type="subunit">
    <text evidence="10">Forms an energy-coupling factor (ECF) transporter complex composed of an ATP-binding protein (A component, CbiO), a transmembrane protein (T component, CbiQ) and 2 possible substrate-capture proteins (S components, CbiM and CbiN) of unknown stoichimetry.</text>
</comment>
<evidence type="ECO:0000256" key="10">
    <source>
        <dbReference type="HAMAP-Rule" id="MF_00330"/>
    </source>
</evidence>
<comment type="pathway">
    <text evidence="10">Cofactor biosynthesis; adenosylcobalamin biosynthesis.</text>
</comment>
<feature type="transmembrane region" description="Helical" evidence="10">
    <location>
        <begin position="12"/>
        <end position="33"/>
    </location>
</feature>
<keyword evidence="6 10" id="KW-1133">Transmembrane helix</keyword>
<keyword evidence="4 10" id="KW-0169">Cobalamin biosynthesis</keyword>
<evidence type="ECO:0000256" key="8">
    <source>
        <dbReference type="ARBA" id="ARBA00023136"/>
    </source>
</evidence>
<evidence type="ECO:0000256" key="9">
    <source>
        <dbReference type="ARBA" id="ARBA00023285"/>
    </source>
</evidence>
<dbReference type="UniPathway" id="UPA00148"/>
<evidence type="ECO:0000313" key="13">
    <source>
        <dbReference type="Proteomes" id="UP000216311"/>
    </source>
</evidence>
<evidence type="ECO:0000256" key="3">
    <source>
        <dbReference type="ARBA" id="ARBA00022475"/>
    </source>
</evidence>
<feature type="compositionally biased region" description="Polar residues" evidence="11">
    <location>
        <begin position="108"/>
        <end position="128"/>
    </location>
</feature>
<dbReference type="NCBIfam" id="NF002780">
    <property type="entry name" value="PRK02898.1"/>
    <property type="match status" value="1"/>
</dbReference>
<dbReference type="PANTHER" id="PTHR38662">
    <property type="entry name" value="COBALT TRANSPORT PROTEIN CBIN"/>
    <property type="match status" value="1"/>
</dbReference>
<gene>
    <name evidence="10" type="primary">cbiN</name>
    <name evidence="12" type="ORF">CGZ93_04575</name>
</gene>
<organism evidence="12 13">
    <name type="scientific">Enemella dayhoffiae</name>
    <dbReference type="NCBI Taxonomy" id="2016507"/>
    <lineage>
        <taxon>Bacteria</taxon>
        <taxon>Bacillati</taxon>
        <taxon>Actinomycetota</taxon>
        <taxon>Actinomycetes</taxon>
        <taxon>Propionibacteriales</taxon>
        <taxon>Propionibacteriaceae</taxon>
        <taxon>Enemella</taxon>
    </lineage>
</organism>
<name>A0A255H8Q0_9ACTN</name>
<keyword evidence="1 10" id="KW-0171">Cobalt transport</keyword>
<dbReference type="OrthoDB" id="1551318at2"/>
<keyword evidence="3 10" id="KW-1003">Cell membrane</keyword>
<feature type="region of interest" description="Disordered" evidence="11">
    <location>
        <begin position="37"/>
        <end position="61"/>
    </location>
</feature>
<dbReference type="GO" id="GO:0005886">
    <property type="term" value="C:plasma membrane"/>
    <property type="evidence" value="ECO:0007669"/>
    <property type="project" value="UniProtKB-SubCell"/>
</dbReference>
<comment type="function">
    <text evidence="10">Part of the energy-coupling factor (ECF) transporter complex CbiMNOQ involved in cobalt import.</text>
</comment>
<reference evidence="12 13" key="1">
    <citation type="submission" date="2017-07" db="EMBL/GenBank/DDBJ databases">
        <title>Draft whole genome sequences of clinical Proprionibacteriaceae strains.</title>
        <authorList>
            <person name="Bernier A.-M."/>
            <person name="Bernard K."/>
            <person name="Domingo M.-C."/>
        </authorList>
    </citation>
    <scope>NUCLEOTIDE SEQUENCE [LARGE SCALE GENOMIC DNA]</scope>
    <source>
        <strain evidence="12 13">NML 130396</strain>
    </source>
</reference>
<evidence type="ECO:0000256" key="5">
    <source>
        <dbReference type="ARBA" id="ARBA00022692"/>
    </source>
</evidence>
<dbReference type="GO" id="GO:0015087">
    <property type="term" value="F:cobalt ion transmembrane transporter activity"/>
    <property type="evidence" value="ECO:0007669"/>
    <property type="project" value="UniProtKB-UniRule"/>
</dbReference>
<feature type="region of interest" description="Disordered" evidence="11">
    <location>
        <begin position="102"/>
        <end position="128"/>
    </location>
</feature>
<comment type="subcellular location">
    <subcellularLocation>
        <location evidence="10">Cell membrane</location>
        <topology evidence="10">Multi-pass membrane protein</topology>
    </subcellularLocation>
</comment>
<sequence>MSEPIQSDRGKRRLVTGLLLIALVALFVVPMQIAPRSGEESFTGTDSAATSHIEENHPGYRPWFTPLFEPGSAEVESGLFALQAAIGAGVLGFALGHYRGRRRAQAEAGTTQRASGTPPVTDSGEATS</sequence>
<dbReference type="Pfam" id="PF02553">
    <property type="entry name" value="CbiN"/>
    <property type="match status" value="1"/>
</dbReference>
<keyword evidence="5 10" id="KW-0812">Transmembrane</keyword>
<evidence type="ECO:0000256" key="6">
    <source>
        <dbReference type="ARBA" id="ARBA00022989"/>
    </source>
</evidence>
<dbReference type="EMBL" id="NMVQ01000005">
    <property type="protein sequence ID" value="OYO24100.1"/>
    <property type="molecule type" value="Genomic_DNA"/>
</dbReference>
<dbReference type="AlphaFoldDB" id="A0A255H8Q0"/>
<evidence type="ECO:0000313" key="12">
    <source>
        <dbReference type="EMBL" id="OYO24100.1"/>
    </source>
</evidence>
<protein>
    <recommendedName>
        <fullName evidence="10">Cobalt transport protein CbiN</fullName>
    </recommendedName>
    <alternativeName>
        <fullName evidence="10">Energy-coupling factor transporter probable substrate-capture protein CbiN</fullName>
        <shortName evidence="10">ECF transporter S component CbiN</shortName>
    </alternativeName>
</protein>
<keyword evidence="2 10" id="KW-0813">Transport</keyword>